<keyword evidence="1" id="KW-0489">Methyltransferase</keyword>
<dbReference type="GO" id="GO:0032259">
    <property type="term" value="P:methylation"/>
    <property type="evidence" value="ECO:0007669"/>
    <property type="project" value="UniProtKB-KW"/>
</dbReference>
<evidence type="ECO:0000313" key="1">
    <source>
        <dbReference type="EMBL" id="RFU65734.1"/>
    </source>
</evidence>
<dbReference type="InterPro" id="IPR029063">
    <property type="entry name" value="SAM-dependent_MTases_sf"/>
</dbReference>
<proteinExistence type="predicted"/>
<name>A0A372LIB4_9BACI</name>
<dbReference type="Gene3D" id="3.40.50.150">
    <property type="entry name" value="Vaccinia Virus protein VP39"/>
    <property type="match status" value="1"/>
</dbReference>
<protein>
    <submittedName>
        <fullName evidence="1">tRNA (Adenine(22)-N(1))-methyltransferase TrmK</fullName>
    </submittedName>
</protein>
<reference evidence="1 2" key="1">
    <citation type="submission" date="2018-08" db="EMBL/GenBank/DDBJ databases">
        <title>Bacillus chawlae sp. nov., Bacillus glennii sp. nov., and Bacillus saganii sp. nov. Isolated from the Vehicle Assembly Building at Kennedy Space Center where the Viking Spacecraft were Assembled.</title>
        <authorList>
            <person name="Seuylemezian A."/>
            <person name="Vaishampayan P."/>
        </authorList>
    </citation>
    <scope>NUCLEOTIDE SEQUENCE [LARGE SCALE GENOMIC DNA]</scope>
    <source>
        <strain evidence="1 2">V44-8</strain>
    </source>
</reference>
<organism evidence="1 2">
    <name type="scientific">Peribacillus glennii</name>
    <dbReference type="NCBI Taxonomy" id="2303991"/>
    <lineage>
        <taxon>Bacteria</taxon>
        <taxon>Bacillati</taxon>
        <taxon>Bacillota</taxon>
        <taxon>Bacilli</taxon>
        <taxon>Bacillales</taxon>
        <taxon>Bacillaceae</taxon>
        <taxon>Peribacillus</taxon>
    </lineage>
</organism>
<dbReference type="GO" id="GO:0160105">
    <property type="term" value="F:tRNA (adenine(22)-N1)-methyltransferase activity"/>
    <property type="evidence" value="ECO:0007669"/>
    <property type="project" value="InterPro"/>
</dbReference>
<dbReference type="EMBL" id="QVTD01000003">
    <property type="protein sequence ID" value="RFU65734.1"/>
    <property type="molecule type" value="Genomic_DNA"/>
</dbReference>
<evidence type="ECO:0000313" key="2">
    <source>
        <dbReference type="Proteomes" id="UP000262939"/>
    </source>
</evidence>
<dbReference type="InterPro" id="IPR006901">
    <property type="entry name" value="TrmK"/>
</dbReference>
<dbReference type="PIRSF" id="PIRSF018637">
    <property type="entry name" value="TrmK"/>
    <property type="match status" value="1"/>
</dbReference>
<dbReference type="Proteomes" id="UP000262939">
    <property type="component" value="Unassembled WGS sequence"/>
</dbReference>
<gene>
    <name evidence="1" type="ORF">D0466_07640</name>
</gene>
<keyword evidence="1" id="KW-0808">Transferase</keyword>
<dbReference type="Pfam" id="PF04816">
    <property type="entry name" value="TrmK"/>
    <property type="match status" value="1"/>
</dbReference>
<comment type="caution">
    <text evidence="1">The sequence shown here is derived from an EMBL/GenBank/DDBJ whole genome shotgun (WGS) entry which is preliminary data.</text>
</comment>
<dbReference type="SUPFAM" id="SSF53335">
    <property type="entry name" value="S-adenosyl-L-methionine-dependent methyltransferases"/>
    <property type="match status" value="1"/>
</dbReference>
<dbReference type="AlphaFoldDB" id="A0A372LIB4"/>
<dbReference type="PANTHER" id="PTHR38451:SF1">
    <property type="entry name" value="TRNA (ADENINE(22)-N(1))-METHYLTRANSFERASE"/>
    <property type="match status" value="1"/>
</dbReference>
<accession>A0A372LIB4</accession>
<keyword evidence="2" id="KW-1185">Reference proteome</keyword>
<dbReference type="PANTHER" id="PTHR38451">
    <property type="entry name" value="TRNA (ADENINE(22)-N(1))-METHYLTRANSFERASE"/>
    <property type="match status" value="1"/>
</dbReference>
<dbReference type="Gene3D" id="1.10.287.1890">
    <property type="match status" value="1"/>
</dbReference>
<dbReference type="OrthoDB" id="5881184at2"/>
<sequence>MNHEKLSKRLERVAKHIPKNSVLADIGSDHAYLPCYAILSGLASRAIAGEVAEGPYQSAHQQVQQTGLEHVIEVRKGDGLDVISPNESTCITIAGMGGSLISNILERGKEKLHGVKRLILQPNVGASNIRTWLIENGWELINEEILEEDEKIYEILIAEKGNPLRPYQKNRDSGIFLGPFLKEERNGTFRKKWSLEKAHWQKILKQLEEKGQSQDIDGKRAELVKKIQMVEEAIEE</sequence>
<dbReference type="RefSeq" id="WP_117321906.1">
    <property type="nucleotide sequence ID" value="NZ_QVTD01000003.1"/>
</dbReference>